<evidence type="ECO:0000313" key="1">
    <source>
        <dbReference type="EMBL" id="CAB4008621.1"/>
    </source>
</evidence>
<dbReference type="Proteomes" id="UP001152795">
    <property type="component" value="Unassembled WGS sequence"/>
</dbReference>
<name>A0A6S7ISN2_PARCT</name>
<proteinExistence type="predicted"/>
<reference evidence="1" key="1">
    <citation type="submission" date="2020-04" db="EMBL/GenBank/DDBJ databases">
        <authorList>
            <person name="Alioto T."/>
            <person name="Alioto T."/>
            <person name="Gomez Garrido J."/>
        </authorList>
    </citation>
    <scope>NUCLEOTIDE SEQUENCE</scope>
    <source>
        <strain evidence="1">A484AB</strain>
    </source>
</reference>
<dbReference type="PANTHER" id="PTHR46534">
    <property type="entry name" value="IGGFC_BINDING DOMAIN-CONTAINING PROTEIN"/>
    <property type="match status" value="1"/>
</dbReference>
<organism evidence="1 2">
    <name type="scientific">Paramuricea clavata</name>
    <name type="common">Red gorgonian</name>
    <name type="synonym">Violescent sea-whip</name>
    <dbReference type="NCBI Taxonomy" id="317549"/>
    <lineage>
        <taxon>Eukaryota</taxon>
        <taxon>Metazoa</taxon>
        <taxon>Cnidaria</taxon>
        <taxon>Anthozoa</taxon>
        <taxon>Octocorallia</taxon>
        <taxon>Malacalcyonacea</taxon>
        <taxon>Plexauridae</taxon>
        <taxon>Paramuricea</taxon>
    </lineage>
</organism>
<dbReference type="Pfam" id="PF17517">
    <property type="entry name" value="IgGFc_binding"/>
    <property type="match status" value="1"/>
</dbReference>
<dbReference type="Pfam" id="PF02019">
    <property type="entry name" value="WIF"/>
    <property type="match status" value="1"/>
</dbReference>
<evidence type="ECO:0000313" key="2">
    <source>
        <dbReference type="Proteomes" id="UP001152795"/>
    </source>
</evidence>
<dbReference type="InterPro" id="IPR035234">
    <property type="entry name" value="IgGFc-bd_N"/>
</dbReference>
<comment type="caution">
    <text evidence="1">The sequence shown here is derived from an EMBL/GenBank/DDBJ whole genome shotgun (WGS) entry which is preliminary data.</text>
</comment>
<dbReference type="SMART" id="SM00469">
    <property type="entry name" value="WIF"/>
    <property type="match status" value="1"/>
</dbReference>
<gene>
    <name evidence="1" type="ORF">PACLA_8A057721</name>
</gene>
<dbReference type="InterPro" id="IPR038677">
    <property type="entry name" value="WIF_sf"/>
</dbReference>
<dbReference type="AlphaFoldDB" id="A0A6S7ISN2"/>
<sequence>MFNIKLVLLVLAMYMFAIVFCGPVNNLDVFIARRELRRFFPDFYGDFYIIRKGVIDNFVQNKATVTGFLSAIDPKTQSLELKFQSKYKLYYKLYLSSSDKNIMKQPTATIKLNGHVPRRAKLFKIRFPCTRRRTGTAMLRVKMEFMLPAKKRSPVAEFDLNLRRSCENEHKGTPNHYGKHFITGFTAQSNSYRDDYIGLSILAPYDTNVTIFGTLSSKPWNYTVHIKEGESYEYKLPISLRMEKSKYLQNDISVLCLNKQGYRRASDGYLALPTNTLGLVYVVASYQPYSSNYRANIAVISTHNNNTVIVLPKKNAVIYYRGLWYGDSTSLLYITLVLEKLEALYISSSSDLSGTIVIASKPVTVISGVDYARILGSYDFLEAFLLPVSSWGCEYILTTVGAMDKNQGDIFRIFAYENNTVVESAYWTKILSSGAYTELMLQKNLASFVKCSKPCQVAQYIRRHYIGGKYADASMIILPSTNQFLSYYRVVLPRGSEYHDSITMVIQNEDIEGLYMNGLKLNGLRWERINETKYVWTVVSLSDPNTVAVYHTSSAVKFGLVVFGWNNGASYAYSGGFGLDKNANGKVLYLW</sequence>
<accession>A0A6S7ISN2</accession>
<protein>
    <submittedName>
        <fullName evidence="1">Uncharacterized protein</fullName>
    </submittedName>
</protein>
<dbReference type="InterPro" id="IPR003306">
    <property type="entry name" value="WIF"/>
</dbReference>
<dbReference type="PANTHER" id="PTHR46534:SF1">
    <property type="entry name" value="IGGFC-BINDING PROTEIN N-TERMINAL DOMAIN-CONTAINING PROTEIN"/>
    <property type="match status" value="1"/>
</dbReference>
<dbReference type="OrthoDB" id="10266706at2759"/>
<dbReference type="Gene3D" id="2.60.40.2170">
    <property type="entry name" value="Wnt, WIF domain"/>
    <property type="match status" value="1"/>
</dbReference>
<dbReference type="EMBL" id="CACRXK020006179">
    <property type="protein sequence ID" value="CAB4008621.1"/>
    <property type="molecule type" value="Genomic_DNA"/>
</dbReference>
<keyword evidence="2" id="KW-1185">Reference proteome</keyword>
<dbReference type="PROSITE" id="PS50814">
    <property type="entry name" value="WIF"/>
    <property type="match status" value="1"/>
</dbReference>